<dbReference type="InterPro" id="IPR011990">
    <property type="entry name" value="TPR-like_helical_dom_sf"/>
</dbReference>
<dbReference type="RefSeq" id="WP_102066301.1">
    <property type="nucleotide sequence ID" value="NZ_PKQE01000003.1"/>
</dbReference>
<evidence type="ECO:0000313" key="3">
    <source>
        <dbReference type="EMBL" id="PLC41936.1"/>
    </source>
</evidence>
<keyword evidence="1" id="KW-0802">TPR repeat</keyword>
<sequence>MALFPNIKHAWLGALSILPLLLSGCGSMATSDMSLRTDADIEMARQRQSQEKAEITSPATYLSLIRRMQEQGLYYASLAHIDAYQQRYGRAPEIMLLRADALRETDQLAAADAEYRAVVAATSAMGAGTQGGLLNASAWRGLGIVAGRQGNFAEAARRLQLAAQANPTDASTASDLGYALMRAGEVEQARVPLMQAQQMAAGSPKIAGNLVIWLTVNDRKDDAASLASHAQLTASARKAIDEDVMRVRGAWRDRRIARDAASVAPRAVAVGPSAASVAVTAVPNAAANAPPQSRPLALQRGRLLDTLETAQ</sequence>
<dbReference type="EMBL" id="PKQE01000003">
    <property type="protein sequence ID" value="PLC41936.1"/>
    <property type="molecule type" value="Genomic_DNA"/>
</dbReference>
<protein>
    <submittedName>
        <fullName evidence="3">Uncharacterized protein</fullName>
    </submittedName>
</protein>
<reference evidence="3 4" key="1">
    <citation type="submission" date="2017-12" db="EMBL/GenBank/DDBJ databases">
        <title>Draft genome sequence of Ralstonia pickettii 52.</title>
        <authorList>
            <person name="Zheng B."/>
        </authorList>
    </citation>
    <scope>NUCLEOTIDE SEQUENCE [LARGE SCALE GENOMIC DNA]</scope>
    <source>
        <strain evidence="3 4">52</strain>
    </source>
</reference>
<dbReference type="InterPro" id="IPR019734">
    <property type="entry name" value="TPR_rpt"/>
</dbReference>
<dbReference type="PROSITE" id="PS50005">
    <property type="entry name" value="TPR"/>
    <property type="match status" value="1"/>
</dbReference>
<dbReference type="SUPFAM" id="SSF48452">
    <property type="entry name" value="TPR-like"/>
    <property type="match status" value="1"/>
</dbReference>
<organism evidence="3 4">
    <name type="scientific">Ralstonia pickettii</name>
    <name type="common">Burkholderia pickettii</name>
    <dbReference type="NCBI Taxonomy" id="329"/>
    <lineage>
        <taxon>Bacteria</taxon>
        <taxon>Pseudomonadati</taxon>
        <taxon>Pseudomonadota</taxon>
        <taxon>Betaproteobacteria</taxon>
        <taxon>Burkholderiales</taxon>
        <taxon>Burkholderiaceae</taxon>
        <taxon>Ralstonia</taxon>
    </lineage>
</organism>
<name>A0A2N4TQF9_RALPI</name>
<evidence type="ECO:0000256" key="1">
    <source>
        <dbReference type="PROSITE-ProRule" id="PRU00339"/>
    </source>
</evidence>
<feature type="signal peptide" evidence="2">
    <location>
        <begin position="1"/>
        <end position="29"/>
    </location>
</feature>
<dbReference type="InterPro" id="IPR016931">
    <property type="entry name" value="UCP029658_TPR"/>
</dbReference>
<proteinExistence type="predicted"/>
<evidence type="ECO:0000256" key="2">
    <source>
        <dbReference type="SAM" id="SignalP"/>
    </source>
</evidence>
<gene>
    <name evidence="3" type="ORF">C0Q88_15115</name>
</gene>
<dbReference type="Gene3D" id="1.25.40.10">
    <property type="entry name" value="Tetratricopeptide repeat domain"/>
    <property type="match status" value="1"/>
</dbReference>
<evidence type="ECO:0000313" key="4">
    <source>
        <dbReference type="Proteomes" id="UP000234456"/>
    </source>
</evidence>
<keyword evidence="2" id="KW-0732">Signal</keyword>
<dbReference type="AlphaFoldDB" id="A0A2N4TQF9"/>
<feature type="chain" id="PRO_5014937180" evidence="2">
    <location>
        <begin position="30"/>
        <end position="311"/>
    </location>
</feature>
<dbReference type="PIRSF" id="PIRSF029658">
    <property type="entry name" value="UCP029658_TPR"/>
    <property type="match status" value="1"/>
</dbReference>
<dbReference type="Proteomes" id="UP000234456">
    <property type="component" value="Unassembled WGS sequence"/>
</dbReference>
<feature type="repeat" description="TPR" evidence="1">
    <location>
        <begin position="136"/>
        <end position="169"/>
    </location>
</feature>
<dbReference type="OrthoDB" id="8535852at2"/>
<accession>A0A2N4TQF9</accession>
<comment type="caution">
    <text evidence="3">The sequence shown here is derived from an EMBL/GenBank/DDBJ whole genome shotgun (WGS) entry which is preliminary data.</text>
</comment>